<dbReference type="NCBIfam" id="TIGR01891">
    <property type="entry name" value="amidohydrolases"/>
    <property type="match status" value="1"/>
</dbReference>
<dbReference type="FunFam" id="3.30.70.360:FF:000004">
    <property type="entry name" value="Peptidase M20 domain-containing protein 2"/>
    <property type="match status" value="1"/>
</dbReference>
<gene>
    <name evidence="4" type="ORF">BDQ94DRAFT_177108</name>
</gene>
<organism evidence="4 5">
    <name type="scientific">Aspergillus welwitschiae</name>
    <dbReference type="NCBI Taxonomy" id="1341132"/>
    <lineage>
        <taxon>Eukaryota</taxon>
        <taxon>Fungi</taxon>
        <taxon>Dikarya</taxon>
        <taxon>Ascomycota</taxon>
        <taxon>Pezizomycotina</taxon>
        <taxon>Eurotiomycetes</taxon>
        <taxon>Eurotiomycetidae</taxon>
        <taxon>Eurotiales</taxon>
        <taxon>Aspergillaceae</taxon>
        <taxon>Aspergillus</taxon>
        <taxon>Aspergillus subgen. Circumdati</taxon>
    </lineage>
</organism>
<evidence type="ECO:0000256" key="1">
    <source>
        <dbReference type="ARBA" id="ARBA00006247"/>
    </source>
</evidence>
<dbReference type="InterPro" id="IPR036264">
    <property type="entry name" value="Bact_exopeptidase_dim_dom"/>
</dbReference>
<dbReference type="GO" id="GO:0016805">
    <property type="term" value="F:dipeptidase activity"/>
    <property type="evidence" value="ECO:0007669"/>
    <property type="project" value="InterPro"/>
</dbReference>
<dbReference type="PANTHER" id="PTHR30575">
    <property type="entry name" value="PEPTIDASE M20"/>
    <property type="match status" value="1"/>
</dbReference>
<evidence type="ECO:0000256" key="2">
    <source>
        <dbReference type="PIRNR" id="PIRNR037226"/>
    </source>
</evidence>
<dbReference type="PIRSF" id="PIRSF037226">
    <property type="entry name" value="Amidohydrolase_ACY1L2_prd"/>
    <property type="match status" value="1"/>
</dbReference>
<dbReference type="STRING" id="1341132.A0A3F3Q6Y3"/>
<keyword evidence="5" id="KW-1185">Reference proteome</keyword>
<accession>A0A3F3Q6Y3</accession>
<dbReference type="Proteomes" id="UP000253729">
    <property type="component" value="Unassembled WGS sequence"/>
</dbReference>
<dbReference type="EMBL" id="KZ852041">
    <property type="protein sequence ID" value="RDH34984.1"/>
    <property type="molecule type" value="Genomic_DNA"/>
</dbReference>
<dbReference type="InterPro" id="IPR017144">
    <property type="entry name" value="Xaa-Arg_dipeptidase"/>
</dbReference>
<dbReference type="InterPro" id="IPR017439">
    <property type="entry name" value="Amidohydrolase"/>
</dbReference>
<dbReference type="InterPro" id="IPR052030">
    <property type="entry name" value="Peptidase_M20/M20A_hydrolases"/>
</dbReference>
<protein>
    <recommendedName>
        <fullName evidence="2">Peptidase M20 domain-containing protein 2</fullName>
    </recommendedName>
</protein>
<dbReference type="Gene3D" id="3.40.630.10">
    <property type="entry name" value="Zn peptidases"/>
    <property type="match status" value="1"/>
</dbReference>
<dbReference type="CDD" id="cd05672">
    <property type="entry name" value="M20_ACY1L2-like"/>
    <property type="match status" value="1"/>
</dbReference>
<dbReference type="SUPFAM" id="SSF53187">
    <property type="entry name" value="Zn-dependent exopeptidases"/>
    <property type="match status" value="1"/>
</dbReference>
<dbReference type="InterPro" id="IPR011650">
    <property type="entry name" value="Peptidase_M20_dimer"/>
</dbReference>
<sequence length="419" mass="44825">MTFEDFQESLIDSALQTIQKHEGILKELNHQIWSNPELAYEEHNAHQSICDLFEKLNLEGYHISRGVYGLKTAMRIEYRQGPCPGRRVVAFNAEYDALPEIGHACGHNLITTSSVTAFIATCETMRSFFPEKSKFAVRLLGTPAEEAGGGKVQMLQQGAYSDVDACLMVHPMPIASGDPHLLSVATGLAGGFLAIDEVRVTFIGKPAHATAAPWEGINALDAVVAAYLNVSLLRQQMLPSQRVHGIIVSGGDRANIIPMSATMEYSMRSPTSESLNVLKKKLTDCLEAAATATGCELELKWGVGYADLKPNPTICRSYVSALKAMGHHAVLDGSNIEGVLNGGSTDMGNVSHAVPGFHAMFAIPTEGVNHTPQFTAGAGSAEAFKRSLACAAGMAVTACQILVDDTFAAQVRSDFDSGV</sequence>
<evidence type="ECO:0000259" key="3">
    <source>
        <dbReference type="Pfam" id="PF07687"/>
    </source>
</evidence>
<proteinExistence type="inferred from homology"/>
<name>A0A3F3Q6Y3_9EURO</name>
<reference evidence="4 5" key="1">
    <citation type="submission" date="2018-07" db="EMBL/GenBank/DDBJ databases">
        <title>The genomes of Aspergillus section Nigri reveals drivers in fungal speciation.</title>
        <authorList>
            <consortium name="DOE Joint Genome Institute"/>
            <person name="Vesth T.C."/>
            <person name="Nybo J."/>
            <person name="Theobald S."/>
            <person name="Brandl J."/>
            <person name="Frisvad J.C."/>
            <person name="Nielsen K.F."/>
            <person name="Lyhne E.K."/>
            <person name="Kogle M.E."/>
            <person name="Kuo A."/>
            <person name="Riley R."/>
            <person name="Clum A."/>
            <person name="Nolan M."/>
            <person name="Lipzen A."/>
            <person name="Salamov A."/>
            <person name="Henrissat B."/>
            <person name="Wiebenga A."/>
            <person name="De vries R.P."/>
            <person name="Grigoriev I.V."/>
            <person name="Mortensen U.H."/>
            <person name="Andersen M.R."/>
            <person name="Baker S.E."/>
        </authorList>
    </citation>
    <scope>NUCLEOTIDE SEQUENCE [LARGE SCALE GENOMIC DNA]</scope>
    <source>
        <strain evidence="4 5">CBS 139.54b</strain>
    </source>
</reference>
<dbReference type="Pfam" id="PF01546">
    <property type="entry name" value="Peptidase_M20"/>
    <property type="match status" value="1"/>
</dbReference>
<dbReference type="Pfam" id="PF07687">
    <property type="entry name" value="M20_dimer"/>
    <property type="match status" value="1"/>
</dbReference>
<dbReference type="PANTHER" id="PTHR30575:SF0">
    <property type="entry name" value="XAA-ARG DIPEPTIDASE"/>
    <property type="match status" value="1"/>
</dbReference>
<dbReference type="GeneID" id="38141178"/>
<dbReference type="SUPFAM" id="SSF55031">
    <property type="entry name" value="Bacterial exopeptidase dimerisation domain"/>
    <property type="match status" value="1"/>
</dbReference>
<feature type="domain" description="Peptidase M20 dimerisation" evidence="3">
    <location>
        <begin position="197"/>
        <end position="290"/>
    </location>
</feature>
<dbReference type="AlphaFoldDB" id="A0A3F3Q6Y3"/>
<evidence type="ECO:0000313" key="5">
    <source>
        <dbReference type="Proteomes" id="UP000253729"/>
    </source>
</evidence>
<evidence type="ECO:0000313" key="4">
    <source>
        <dbReference type="EMBL" id="RDH34984.1"/>
    </source>
</evidence>
<dbReference type="Gene3D" id="3.30.70.360">
    <property type="match status" value="1"/>
</dbReference>
<dbReference type="InterPro" id="IPR002933">
    <property type="entry name" value="Peptidase_M20"/>
</dbReference>
<dbReference type="RefSeq" id="XP_026628006.1">
    <property type="nucleotide sequence ID" value="XM_026772822.1"/>
</dbReference>
<comment type="similarity">
    <text evidence="1 2">Belongs to the peptidase M20A family.</text>
</comment>